<evidence type="ECO:0000256" key="1">
    <source>
        <dbReference type="SAM" id="MobiDB-lite"/>
    </source>
</evidence>
<accession>A0AAE0KR84</accession>
<name>A0AAE0KR84_9CHLO</name>
<gene>
    <name evidence="2" type="ORF">CYMTET_33148</name>
</gene>
<dbReference type="AlphaFoldDB" id="A0AAE0KR84"/>
<evidence type="ECO:0000313" key="3">
    <source>
        <dbReference type="Proteomes" id="UP001190700"/>
    </source>
</evidence>
<reference evidence="2 3" key="1">
    <citation type="journal article" date="2015" name="Genome Biol. Evol.">
        <title>Comparative Genomics of a Bacterivorous Green Alga Reveals Evolutionary Causalities and Consequences of Phago-Mixotrophic Mode of Nutrition.</title>
        <authorList>
            <person name="Burns J.A."/>
            <person name="Paasch A."/>
            <person name="Narechania A."/>
            <person name="Kim E."/>
        </authorList>
    </citation>
    <scope>NUCLEOTIDE SEQUENCE [LARGE SCALE GENOMIC DNA]</scope>
    <source>
        <strain evidence="2 3">PLY_AMNH</strain>
    </source>
</reference>
<dbReference type="EMBL" id="LGRX02020126">
    <property type="protein sequence ID" value="KAK3257777.1"/>
    <property type="molecule type" value="Genomic_DNA"/>
</dbReference>
<sequence>DDKTDASGQLQRSCRLQLGSCKAQAKDLEATKASSHPTRGGRLTQGRTGTGSKPTLWASLRKALTKTDCVSGLQPALGILDAEHGPIRAQARAAHDSPECYHRANERAWSCLGPNGYVDGGKIIVESAVEFKDLSVEEFSDPTFKHDFEESFKVQMASSAKCHTDDVIIHSIVAGSIIVNSSVELSDVTEQAAAEDFAIQLKENVSSIFTTEQLDQYGGVASSDVITEVVYPPPPPPSPPPPPFPPPLPPSPPLPSPRPPPSHPPPLPPGMTAFPTDSPTDYPTATPTHSPIASPTFSPTPEEASDSDSDSDSSDTDSAAELGLLSPTSDSDSPSSELNGTELALVIVGVLVVVALLSAFAAHRVLHKGAGRMPCIGAEKGVTSPEEEEEEDEHMSAERARFQRTFTNLPERKRYSDVQLDYLSVMVPESKDDELDIGIQNPLFAVDAETLWGSGSRDSGVRRDSERRGSRYSGVRQASHSLQSINPLLKPYSLKEAAPPAEFLMAMNPTFNEEDADVFNPMDQPDRPNYEVDSEIQHGPPHEPLTLSEAELAELSQCNGREVFQMMFQNLDGEMQALVQRASELAHEHRRHLLDLMQLINAELERMWELAEQIAPGDTEGLEALAARASTLFGLLERAYQFLEDASGSEAVPAGDARSRAPDMVQAPELVDPEGTTEQTRHLLEQMKMMLKPVETASKGPKEKNSILAISADVSPELRNKLVAQRFKVRESIHLASNTPSPPDKDAGAPPLRMQFMRIDKPRC</sequence>
<feature type="compositionally biased region" description="Acidic residues" evidence="1">
    <location>
        <begin position="303"/>
        <end position="315"/>
    </location>
</feature>
<feature type="compositionally biased region" description="Basic and acidic residues" evidence="1">
    <location>
        <begin position="459"/>
        <end position="469"/>
    </location>
</feature>
<comment type="caution">
    <text evidence="2">The sequence shown here is derived from an EMBL/GenBank/DDBJ whole genome shotgun (WGS) entry which is preliminary data.</text>
</comment>
<organism evidence="2 3">
    <name type="scientific">Cymbomonas tetramitiformis</name>
    <dbReference type="NCBI Taxonomy" id="36881"/>
    <lineage>
        <taxon>Eukaryota</taxon>
        <taxon>Viridiplantae</taxon>
        <taxon>Chlorophyta</taxon>
        <taxon>Pyramimonadophyceae</taxon>
        <taxon>Pyramimonadales</taxon>
        <taxon>Pyramimonadaceae</taxon>
        <taxon>Cymbomonas</taxon>
    </lineage>
</organism>
<feature type="compositionally biased region" description="Polar residues" evidence="1">
    <location>
        <begin position="275"/>
        <end position="297"/>
    </location>
</feature>
<feature type="compositionally biased region" description="Low complexity" evidence="1">
    <location>
        <begin position="38"/>
        <end position="51"/>
    </location>
</feature>
<feature type="compositionally biased region" description="Low complexity" evidence="1">
    <location>
        <begin position="316"/>
        <end position="336"/>
    </location>
</feature>
<keyword evidence="3" id="KW-1185">Reference proteome</keyword>
<protein>
    <submittedName>
        <fullName evidence="2">Uncharacterized protein</fullName>
    </submittedName>
</protein>
<feature type="non-terminal residue" evidence="2">
    <location>
        <position position="1"/>
    </location>
</feature>
<feature type="region of interest" description="Disordered" evidence="1">
    <location>
        <begin position="26"/>
        <end position="53"/>
    </location>
</feature>
<proteinExistence type="predicted"/>
<evidence type="ECO:0000313" key="2">
    <source>
        <dbReference type="EMBL" id="KAK3257777.1"/>
    </source>
</evidence>
<feature type="region of interest" description="Disordered" evidence="1">
    <location>
        <begin position="455"/>
        <end position="478"/>
    </location>
</feature>
<feature type="region of interest" description="Disordered" evidence="1">
    <location>
        <begin position="377"/>
        <end position="398"/>
    </location>
</feature>
<feature type="compositionally biased region" description="Pro residues" evidence="1">
    <location>
        <begin position="231"/>
        <end position="269"/>
    </location>
</feature>
<feature type="region of interest" description="Disordered" evidence="1">
    <location>
        <begin position="228"/>
        <end position="337"/>
    </location>
</feature>
<dbReference type="Proteomes" id="UP001190700">
    <property type="component" value="Unassembled WGS sequence"/>
</dbReference>